<dbReference type="PANTHER" id="PTHR12542:SF38">
    <property type="entry name" value="EXOCYST SUBUNIT EXO70 FAMILY PROTEIN"/>
    <property type="match status" value="1"/>
</dbReference>
<evidence type="ECO:0000256" key="3">
    <source>
        <dbReference type="RuleBase" id="RU365026"/>
    </source>
</evidence>
<organism evidence="6 7">
    <name type="scientific">Turnera subulata</name>
    <dbReference type="NCBI Taxonomy" id="218843"/>
    <lineage>
        <taxon>Eukaryota</taxon>
        <taxon>Viridiplantae</taxon>
        <taxon>Streptophyta</taxon>
        <taxon>Embryophyta</taxon>
        <taxon>Tracheophyta</taxon>
        <taxon>Spermatophyta</taxon>
        <taxon>Magnoliopsida</taxon>
        <taxon>eudicotyledons</taxon>
        <taxon>Gunneridae</taxon>
        <taxon>Pentapetalae</taxon>
        <taxon>rosids</taxon>
        <taxon>fabids</taxon>
        <taxon>Malpighiales</taxon>
        <taxon>Passifloraceae</taxon>
        <taxon>Turnera</taxon>
    </lineage>
</organism>
<reference evidence="6" key="1">
    <citation type="submission" date="2022-02" db="EMBL/GenBank/DDBJ databases">
        <authorList>
            <person name="Henning P.M."/>
            <person name="McCubbin A.G."/>
            <person name="Shore J.S."/>
        </authorList>
    </citation>
    <scope>NUCLEOTIDE SEQUENCE</scope>
    <source>
        <strain evidence="6">F60SS</strain>
        <tissue evidence="6">Leaves</tissue>
    </source>
</reference>
<dbReference type="EMBL" id="JAKUCV010000529">
    <property type="protein sequence ID" value="KAJ4849673.1"/>
    <property type="molecule type" value="Genomic_DNA"/>
</dbReference>
<keyword evidence="3" id="KW-0653">Protein transport</keyword>
<dbReference type="GO" id="GO:0000145">
    <property type="term" value="C:exocyst"/>
    <property type="evidence" value="ECO:0007669"/>
    <property type="project" value="InterPro"/>
</dbReference>
<dbReference type="GO" id="GO:0006887">
    <property type="term" value="P:exocytosis"/>
    <property type="evidence" value="ECO:0007669"/>
    <property type="project" value="UniProtKB-KW"/>
</dbReference>
<comment type="function">
    <text evidence="3">Component of the exocyst complex.</text>
</comment>
<evidence type="ECO:0000256" key="4">
    <source>
        <dbReference type="SAM" id="MobiDB-lite"/>
    </source>
</evidence>
<dbReference type="Proteomes" id="UP001141552">
    <property type="component" value="Unassembled WGS sequence"/>
</dbReference>
<feature type="compositionally biased region" description="Low complexity" evidence="4">
    <location>
        <begin position="624"/>
        <end position="636"/>
    </location>
</feature>
<dbReference type="InterPro" id="IPR004140">
    <property type="entry name" value="Exo70"/>
</dbReference>
<dbReference type="GO" id="GO:0015031">
    <property type="term" value="P:protein transport"/>
    <property type="evidence" value="ECO:0007669"/>
    <property type="project" value="UniProtKB-KW"/>
</dbReference>
<feature type="domain" description="Exocyst complex subunit Exo70 C-terminal" evidence="5">
    <location>
        <begin position="249"/>
        <end position="615"/>
    </location>
</feature>
<evidence type="ECO:0000256" key="1">
    <source>
        <dbReference type="ARBA" id="ARBA00006756"/>
    </source>
</evidence>
<dbReference type="OrthoDB" id="1922221at2759"/>
<sequence length="643" mass="72283">MPRKGMRSICFSPKTTSFLHSPRSSPSRLSITASSTTPRLSFTDSMMDQTIDNAAALIMKWNPEASTFAKVTSLFYESKREARQFLRCVADLQKIMHLLSSQDSSTNDRLVLAQTLMQVAMKRLQKEFYQILSMNRAHLDPESVSTRSSRASASSTTSDFEYDDSPDDEAGTAGDSITEVEQFSSMATSDLRAIAECMISAGYAMECISIYKVIRKSIIDEGIFRLGVEKLSSSQVNKMDWESLDLRIKTWVEAVKISTSTLFTGERILCDQVFGSSETIRESCFADISRDGALLLFSFPELVSGKSKKSPPPEKMFRALDMYTVISENWAEIESIFSFESTFAVRSQALASLVKLSESIFIMLSDFEHTIQKDSSKTPVPGGGLHPLTTYAVDYLTLLGDYSDVLTDIMSDWPPPVKTSLPESYFDIGDSDDTPAPAISVRFAWLILVLLCKLDSKAKHYKDVSLAYLFLANNLQHIVSKVRTSNIQHLLGEEWIRKHEVKVNQFSENYEKLAWGHVIRSLQDNPAAAVISSDKAKEMFKKFNSSFEEAFRKQSTSCIVPDDKLREEIKESIARKLTAVYRDFYNKYRVLVGGQRNMGLFIRYDPEDIGNYLSDLFLVSKIESGSSFPSSSTSGSSHRRRRG</sequence>
<dbReference type="InterPro" id="IPR046364">
    <property type="entry name" value="Exo70_C"/>
</dbReference>
<evidence type="ECO:0000256" key="2">
    <source>
        <dbReference type="ARBA" id="ARBA00022448"/>
    </source>
</evidence>
<proteinExistence type="inferred from homology"/>
<feature type="compositionally biased region" description="Acidic residues" evidence="4">
    <location>
        <begin position="160"/>
        <end position="170"/>
    </location>
</feature>
<comment type="caution">
    <text evidence="6">The sequence shown here is derived from an EMBL/GenBank/DDBJ whole genome shotgun (WGS) entry which is preliminary data.</text>
</comment>
<name>A0A9Q0JPU5_9ROSI</name>
<evidence type="ECO:0000313" key="6">
    <source>
        <dbReference type="EMBL" id="KAJ4849673.1"/>
    </source>
</evidence>
<feature type="compositionally biased region" description="Low complexity" evidence="4">
    <location>
        <begin position="145"/>
        <end position="158"/>
    </location>
</feature>
<dbReference type="Gene3D" id="1.20.1280.170">
    <property type="entry name" value="Exocyst complex component Exo70"/>
    <property type="match status" value="1"/>
</dbReference>
<dbReference type="PANTHER" id="PTHR12542">
    <property type="entry name" value="EXOCYST COMPLEX PROTEIN EXO70"/>
    <property type="match status" value="1"/>
</dbReference>
<evidence type="ECO:0000259" key="5">
    <source>
        <dbReference type="Pfam" id="PF03081"/>
    </source>
</evidence>
<feature type="region of interest" description="Disordered" evidence="4">
    <location>
        <begin position="624"/>
        <end position="643"/>
    </location>
</feature>
<feature type="region of interest" description="Disordered" evidence="4">
    <location>
        <begin position="143"/>
        <end position="174"/>
    </location>
</feature>
<dbReference type="GO" id="GO:0005546">
    <property type="term" value="F:phosphatidylinositol-4,5-bisphosphate binding"/>
    <property type="evidence" value="ECO:0007669"/>
    <property type="project" value="InterPro"/>
</dbReference>
<reference evidence="6" key="2">
    <citation type="journal article" date="2023" name="Plants (Basel)">
        <title>Annotation of the Turnera subulata (Passifloraceae) Draft Genome Reveals the S-Locus Evolved after the Divergence of Turneroideae from Passifloroideae in a Stepwise Manner.</title>
        <authorList>
            <person name="Henning P.M."/>
            <person name="Roalson E.H."/>
            <person name="Mir W."/>
            <person name="McCubbin A.G."/>
            <person name="Shore J.S."/>
        </authorList>
    </citation>
    <scope>NUCLEOTIDE SEQUENCE</scope>
    <source>
        <strain evidence="6">F60SS</strain>
    </source>
</reference>
<gene>
    <name evidence="6" type="ORF">Tsubulata_012135</name>
</gene>
<dbReference type="FunFam" id="1.20.1280.170:FF:000003">
    <property type="entry name" value="Exocyst subunit Exo70 family protein"/>
    <property type="match status" value="1"/>
</dbReference>
<accession>A0A9Q0JPU5</accession>
<evidence type="ECO:0000313" key="7">
    <source>
        <dbReference type="Proteomes" id="UP001141552"/>
    </source>
</evidence>
<protein>
    <recommendedName>
        <fullName evidence="3">Exocyst subunit Exo70 family protein</fullName>
    </recommendedName>
</protein>
<keyword evidence="2 3" id="KW-0813">Transport</keyword>
<comment type="similarity">
    <text evidence="1 3">Belongs to the EXO70 family.</text>
</comment>
<dbReference type="AlphaFoldDB" id="A0A9Q0JPU5"/>
<keyword evidence="3" id="KW-0268">Exocytosis</keyword>
<dbReference type="Pfam" id="PF20669">
    <property type="entry name" value="Exo70_N"/>
    <property type="match status" value="1"/>
</dbReference>
<dbReference type="SUPFAM" id="SSF74788">
    <property type="entry name" value="Cullin repeat-like"/>
    <property type="match status" value="1"/>
</dbReference>
<dbReference type="Pfam" id="PF03081">
    <property type="entry name" value="Exo70_C"/>
    <property type="match status" value="1"/>
</dbReference>
<keyword evidence="7" id="KW-1185">Reference proteome</keyword>
<dbReference type="InterPro" id="IPR016159">
    <property type="entry name" value="Cullin_repeat-like_dom_sf"/>
</dbReference>